<organism evidence="1 2">
    <name type="scientific">Pseudoalteromonas phenolica</name>
    <dbReference type="NCBI Taxonomy" id="161398"/>
    <lineage>
        <taxon>Bacteria</taxon>
        <taxon>Pseudomonadati</taxon>
        <taxon>Pseudomonadota</taxon>
        <taxon>Gammaproteobacteria</taxon>
        <taxon>Alteromonadales</taxon>
        <taxon>Pseudoalteromonadaceae</taxon>
        <taxon>Pseudoalteromonas</taxon>
    </lineage>
</organism>
<dbReference type="PANTHER" id="PTHR37463:SF5">
    <property type="entry name" value="DUF2256 DOMAIN-CONTAINING PROTEIN"/>
    <property type="match status" value="1"/>
</dbReference>
<dbReference type="PATRIC" id="fig|161398.10.peg.3886"/>
<dbReference type="PANTHER" id="PTHR37463">
    <property type="entry name" value="GSL3115 PROTEIN"/>
    <property type="match status" value="1"/>
</dbReference>
<gene>
    <name evidence="1" type="ORF">PP2015_3802</name>
</gene>
<dbReference type="KEGG" id="pphe:PP2015_3802"/>
<dbReference type="OrthoDB" id="9777385at2"/>
<dbReference type="RefSeq" id="WP_083496691.1">
    <property type="nucleotide sequence ID" value="NZ_CP013188.1"/>
</dbReference>
<dbReference type="InterPro" id="IPR017136">
    <property type="entry name" value="UCP037205"/>
</dbReference>
<name>A0A0S2K8G6_9GAMM</name>
<reference evidence="2" key="1">
    <citation type="submission" date="2015-11" db="EMBL/GenBank/DDBJ databases">
        <authorList>
            <person name="Kim K.M."/>
        </authorList>
    </citation>
    <scope>NUCLEOTIDE SEQUENCE [LARGE SCALE GENOMIC DNA]</scope>
    <source>
        <strain evidence="2">KCTC 12086</strain>
    </source>
</reference>
<dbReference type="Proteomes" id="UP000061457">
    <property type="component" value="Chromosome II"/>
</dbReference>
<proteinExistence type="predicted"/>
<dbReference type="EMBL" id="CP013188">
    <property type="protein sequence ID" value="ALO44271.1"/>
    <property type="molecule type" value="Genomic_DNA"/>
</dbReference>
<keyword evidence="2" id="KW-1185">Reference proteome</keyword>
<sequence length="50" mass="6086">MKKSELPTKLCPVCERPFTWRKKWQRDWENVKYCSRRCAGNKGKQDKELV</sequence>
<evidence type="ECO:0000313" key="2">
    <source>
        <dbReference type="Proteomes" id="UP000061457"/>
    </source>
</evidence>
<protein>
    <submittedName>
        <fullName evidence="1">Zinc finger protein</fullName>
    </submittedName>
</protein>
<accession>A0A0S2K8G6</accession>
<dbReference type="Pfam" id="PF10013">
    <property type="entry name" value="DUF2256"/>
    <property type="match status" value="1"/>
</dbReference>
<dbReference type="PIRSF" id="PIRSF037205">
    <property type="entry name" value="UCP037205"/>
    <property type="match status" value="1"/>
</dbReference>
<dbReference type="STRING" id="161398.PP2015_3802"/>
<dbReference type="AlphaFoldDB" id="A0A0S2K8G6"/>
<evidence type="ECO:0000313" key="1">
    <source>
        <dbReference type="EMBL" id="ALO44271.1"/>
    </source>
</evidence>